<organism evidence="1 2">
    <name type="scientific">Limosilactobacillus reuteri</name>
    <name type="common">Lactobacillus reuteri</name>
    <dbReference type="NCBI Taxonomy" id="1598"/>
    <lineage>
        <taxon>Bacteria</taxon>
        <taxon>Bacillati</taxon>
        <taxon>Bacillota</taxon>
        <taxon>Bacilli</taxon>
        <taxon>Lactobacillales</taxon>
        <taxon>Lactobacillaceae</taxon>
        <taxon>Limosilactobacillus</taxon>
    </lineage>
</organism>
<evidence type="ECO:0000313" key="2">
    <source>
        <dbReference type="Proteomes" id="UP001198026"/>
    </source>
</evidence>
<reference evidence="1" key="1">
    <citation type="submission" date="2021-10" db="EMBL/GenBank/DDBJ databases">
        <title>Evolutionary history and lifestyle of the vertebrate symbiont Limosilactobacillus reuteri.</title>
        <authorList>
            <person name="Zheng J."/>
            <person name="Li F."/>
            <person name="Gaenzle M."/>
            <person name="Walter J."/>
        </authorList>
    </citation>
    <scope>NUCLEOTIDE SEQUENCE</scope>
    <source>
        <strain evidence="1">GQ_1_3_1</strain>
    </source>
</reference>
<dbReference type="RefSeq" id="WP_411378370.1">
    <property type="nucleotide sequence ID" value="NZ_JAJGWB010000002.1"/>
</dbReference>
<feature type="non-terminal residue" evidence="1">
    <location>
        <position position="1"/>
    </location>
</feature>
<feature type="non-terminal residue" evidence="1">
    <location>
        <position position="77"/>
    </location>
</feature>
<accession>A0AAW4X2R7</accession>
<protein>
    <recommendedName>
        <fullName evidence="3">DUF1542 domain-containing protein</fullName>
    </recommendedName>
</protein>
<gene>
    <name evidence="1" type="ORF">LMB76_00010</name>
</gene>
<evidence type="ECO:0000313" key="1">
    <source>
        <dbReference type="EMBL" id="MCC4476667.1"/>
    </source>
</evidence>
<dbReference type="EMBL" id="JAJGWB010000002">
    <property type="protein sequence ID" value="MCC4476667.1"/>
    <property type="molecule type" value="Genomic_DNA"/>
</dbReference>
<proteinExistence type="predicted"/>
<comment type="caution">
    <text evidence="1">The sequence shown here is derived from an EMBL/GenBank/DDBJ whole genome shotgun (WGS) entry which is preliminary data.</text>
</comment>
<dbReference type="AlphaFoldDB" id="A0AAW4X2R7"/>
<evidence type="ECO:0008006" key="3">
    <source>
        <dbReference type="Google" id="ProtNLM"/>
    </source>
</evidence>
<sequence>AKAAIDAATKDTDVKTAQTDGEKAINNINVPDTSATKAAAKNAAKDAIDKAAKTKDAAIDASNLTAEEKADLKKQVA</sequence>
<name>A0AAW4X2R7_LIMRT</name>
<dbReference type="Proteomes" id="UP001198026">
    <property type="component" value="Unassembled WGS sequence"/>
</dbReference>